<feature type="compositionally biased region" description="Basic residues" evidence="1">
    <location>
        <begin position="645"/>
        <end position="655"/>
    </location>
</feature>
<keyword evidence="3" id="KW-1185">Reference proteome</keyword>
<feature type="compositionally biased region" description="Pro residues" evidence="1">
    <location>
        <begin position="656"/>
        <end position="666"/>
    </location>
</feature>
<dbReference type="PANTHER" id="PTHR24216:SF65">
    <property type="entry name" value="PAXILLIN-LIKE PROTEIN 1"/>
    <property type="match status" value="1"/>
</dbReference>
<feature type="region of interest" description="Disordered" evidence="1">
    <location>
        <begin position="541"/>
        <end position="732"/>
    </location>
</feature>
<feature type="compositionally biased region" description="Pro residues" evidence="1">
    <location>
        <begin position="292"/>
        <end position="379"/>
    </location>
</feature>
<feature type="compositionally biased region" description="Pro residues" evidence="1">
    <location>
        <begin position="47"/>
        <end position="60"/>
    </location>
</feature>
<feature type="compositionally biased region" description="Pro residues" evidence="1">
    <location>
        <begin position="560"/>
        <end position="598"/>
    </location>
</feature>
<sequence length="732" mass="74792">MLENFKADTCSGLTEATGADSCVITNIAAGSVIITAQLEILQVLGASPPPTQFPPPPPVPHGDTASSPPPPPRPLHGAVTPVLLTAVLKTLVQAPEKAFTQTYFDTYGVTDVHIGYDINFSPPPSLPPPSPPPPAPPAPECNVCARLQLSPDAAAYTSLADLPISVDLARLQALGVDFVDFLSARVFDLGMPAATFAVSHTSARWVPGSADVLPSVTVCGAGFDEAELAALRAGAIPDDRVNGWGFWFVLLFGSSGACTAPGVAAAILFGDACFSRPALQYPACALEAVEAPPPPLQPGSPHVSPPQPPSQPPPLPPASPPPPPPFTPPPFTPPPSPTPPSPTPPSPTPPSPTPTPSTSSPPPQRPPLMPVPDTPPPSVPGQTYLLEVMLSGDAMELVSHNSQEELDAFGVEACANIKDARRAGAVTCALLRVDLKGHDVASPDGGSGVGVGSSAGGAAGTTAGALASFMVAAPLVPEGEGAYDDIGPDAFVENLKWVSATSGLFSSELTDRYGCLVLWYSVTPADPATIQRLLTPPPSAPPPAAVINGGSMFGPGFTWLPPPPPPPPPPVDEPPSPPPPRPPPPPPLRPSTPFPPTMPVLNSASAPPPPPPPPPTPSIPLLNTATDPPPPPDAPDGPVGSSRPPRAHKPPKPPPRRLGPQHPPAFPAGLQPQMPPPLPAPPPRPPKPPKRPPSPPSPAPSTPPGAPPPPPPTRTPRHFNAKEEIAAAFTGA</sequence>
<evidence type="ECO:0000313" key="2">
    <source>
        <dbReference type="EMBL" id="KAG2427644.1"/>
    </source>
</evidence>
<comment type="caution">
    <text evidence="2">The sequence shown here is derived from an EMBL/GenBank/DDBJ whole genome shotgun (WGS) entry which is preliminary data.</text>
</comment>
<name>A0A835SIJ6_CHLIN</name>
<evidence type="ECO:0000313" key="3">
    <source>
        <dbReference type="Proteomes" id="UP000650467"/>
    </source>
</evidence>
<evidence type="ECO:0000256" key="1">
    <source>
        <dbReference type="SAM" id="MobiDB-lite"/>
    </source>
</evidence>
<dbReference type="EMBL" id="JAEHOC010000039">
    <property type="protein sequence ID" value="KAG2427644.1"/>
    <property type="molecule type" value="Genomic_DNA"/>
</dbReference>
<feature type="region of interest" description="Disordered" evidence="1">
    <location>
        <begin position="47"/>
        <end position="76"/>
    </location>
</feature>
<dbReference type="AlphaFoldDB" id="A0A835SIJ6"/>
<gene>
    <name evidence="2" type="ORF">HXX76_012294</name>
</gene>
<dbReference type="Proteomes" id="UP000650467">
    <property type="component" value="Unassembled WGS sequence"/>
</dbReference>
<feature type="compositionally biased region" description="Pro residues" evidence="1">
    <location>
        <begin position="606"/>
        <end position="618"/>
    </location>
</feature>
<feature type="region of interest" description="Disordered" evidence="1">
    <location>
        <begin position="292"/>
        <end position="382"/>
    </location>
</feature>
<dbReference type="PANTHER" id="PTHR24216">
    <property type="entry name" value="PAXILLIN-RELATED"/>
    <property type="match status" value="1"/>
</dbReference>
<accession>A0A835SIJ6</accession>
<protein>
    <recommendedName>
        <fullName evidence="4">Pherophorin domain-containing protein</fullName>
    </recommendedName>
</protein>
<feature type="compositionally biased region" description="Pro residues" evidence="1">
    <location>
        <begin position="673"/>
        <end position="714"/>
    </location>
</feature>
<organism evidence="2 3">
    <name type="scientific">Chlamydomonas incerta</name>
    <dbReference type="NCBI Taxonomy" id="51695"/>
    <lineage>
        <taxon>Eukaryota</taxon>
        <taxon>Viridiplantae</taxon>
        <taxon>Chlorophyta</taxon>
        <taxon>core chlorophytes</taxon>
        <taxon>Chlorophyceae</taxon>
        <taxon>CS clade</taxon>
        <taxon>Chlamydomonadales</taxon>
        <taxon>Chlamydomonadaceae</taxon>
        <taxon>Chlamydomonas</taxon>
    </lineage>
</organism>
<evidence type="ECO:0008006" key="4">
    <source>
        <dbReference type="Google" id="ProtNLM"/>
    </source>
</evidence>
<dbReference type="OrthoDB" id="10545950at2759"/>
<reference evidence="2" key="1">
    <citation type="journal article" date="2020" name="bioRxiv">
        <title>Comparative genomics of Chlamydomonas.</title>
        <authorList>
            <person name="Craig R.J."/>
            <person name="Hasan A.R."/>
            <person name="Ness R.W."/>
            <person name="Keightley P.D."/>
        </authorList>
    </citation>
    <scope>NUCLEOTIDE SEQUENCE</scope>
    <source>
        <strain evidence="2">SAG 7.73</strain>
    </source>
</reference>
<proteinExistence type="predicted"/>